<dbReference type="RefSeq" id="WP_150052025.1">
    <property type="nucleotide sequence ID" value="NZ_VWPC01000017.1"/>
</dbReference>
<evidence type="ECO:0000313" key="5">
    <source>
        <dbReference type="Proteomes" id="UP000323924"/>
    </source>
</evidence>
<evidence type="ECO:0000256" key="3">
    <source>
        <dbReference type="ARBA" id="ARBA00022842"/>
    </source>
</evidence>
<name>A0AB34C275_9PSED</name>
<dbReference type="GO" id="GO:0016787">
    <property type="term" value="F:hydrolase activity"/>
    <property type="evidence" value="ECO:0007669"/>
    <property type="project" value="UniProtKB-KW"/>
</dbReference>
<dbReference type="NCBIfam" id="TIGR01488">
    <property type="entry name" value="HAD-SF-IB"/>
    <property type="match status" value="1"/>
</dbReference>
<dbReference type="Pfam" id="PF12710">
    <property type="entry name" value="HAD"/>
    <property type="match status" value="1"/>
</dbReference>
<dbReference type="Proteomes" id="UP000323924">
    <property type="component" value="Unassembled WGS sequence"/>
</dbReference>
<organism evidence="4 5">
    <name type="scientific">Pseudomonas chlororaphis</name>
    <dbReference type="NCBI Taxonomy" id="587753"/>
    <lineage>
        <taxon>Bacteria</taxon>
        <taxon>Pseudomonadati</taxon>
        <taxon>Pseudomonadota</taxon>
        <taxon>Gammaproteobacteria</taxon>
        <taxon>Pseudomonadales</taxon>
        <taxon>Pseudomonadaceae</taxon>
        <taxon>Pseudomonas</taxon>
    </lineage>
</organism>
<dbReference type="Gene3D" id="1.20.1440.100">
    <property type="entry name" value="SG protein - dephosphorylation function"/>
    <property type="match status" value="1"/>
</dbReference>
<dbReference type="Gene3D" id="3.40.50.1000">
    <property type="entry name" value="HAD superfamily/HAD-like"/>
    <property type="match status" value="1"/>
</dbReference>
<dbReference type="InterPro" id="IPR006385">
    <property type="entry name" value="HAD_hydro_SerB1"/>
</dbReference>
<comment type="caution">
    <text evidence="4">The sequence shown here is derived from an EMBL/GenBank/DDBJ whole genome shotgun (WGS) entry which is preliminary data.</text>
</comment>
<evidence type="ECO:0000256" key="2">
    <source>
        <dbReference type="ARBA" id="ARBA00022801"/>
    </source>
</evidence>
<reference evidence="4 5" key="1">
    <citation type="submission" date="2019-09" db="EMBL/GenBank/DDBJ databases">
        <authorList>
            <person name="Vacheron J."/>
            <person name="Dubost A."/>
            <person name="Prigent-Combaret C."/>
            <person name="Muller D."/>
        </authorList>
    </citation>
    <scope>NUCLEOTIDE SEQUENCE [LARGE SCALE GENOMIC DNA]</scope>
    <source>
        <strain evidence="4 5">JV497</strain>
    </source>
</reference>
<dbReference type="SUPFAM" id="SSF56784">
    <property type="entry name" value="HAD-like"/>
    <property type="match status" value="1"/>
</dbReference>
<dbReference type="EMBL" id="VWPC01000017">
    <property type="protein sequence ID" value="KAA5840737.1"/>
    <property type="molecule type" value="Genomic_DNA"/>
</dbReference>
<dbReference type="InterPro" id="IPR036412">
    <property type="entry name" value="HAD-like_sf"/>
</dbReference>
<keyword evidence="3" id="KW-0460">Magnesium</keyword>
<accession>A0AB34C275</accession>
<proteinExistence type="predicted"/>
<dbReference type="PANTHER" id="PTHR43344:SF13">
    <property type="entry name" value="PHOSPHATASE RV3661-RELATED"/>
    <property type="match status" value="1"/>
</dbReference>
<sequence>MKARRIAFFDVDETLIDLKSMFSFRAFYFRRLWGEERGGEAEVAAAKRIDEYVRKGFDRSAINTLFYEDFRDHQPDLVAEAALAWYVQERARSEFFILPVLQALQEHQGNGDIVAFVSGSAVEFLAPLAAELGVPHVLANRLETRDGRFTGRLIPPQTIGLGKQQAALRLMDTLSVDPADCYGYGDHLTDLPLLMSIGKPTVVAGDPALVRHAEQRDWPILYPDASLHRGEP</sequence>
<gene>
    <name evidence="4" type="ORF">F2A38_17670</name>
</gene>
<evidence type="ECO:0000313" key="4">
    <source>
        <dbReference type="EMBL" id="KAA5840737.1"/>
    </source>
</evidence>
<dbReference type="AlphaFoldDB" id="A0AB34C275"/>
<dbReference type="InterPro" id="IPR023214">
    <property type="entry name" value="HAD_sf"/>
</dbReference>
<protein>
    <submittedName>
        <fullName evidence="4">HAD-IB family hydrolase</fullName>
    </submittedName>
</protein>
<keyword evidence="2 4" id="KW-0378">Hydrolase</keyword>
<dbReference type="NCBIfam" id="TIGR01490">
    <property type="entry name" value="HAD-SF-IB-hyp1"/>
    <property type="match status" value="1"/>
</dbReference>
<dbReference type="PANTHER" id="PTHR43344">
    <property type="entry name" value="PHOSPHOSERINE PHOSPHATASE"/>
    <property type="match status" value="1"/>
</dbReference>
<evidence type="ECO:0000256" key="1">
    <source>
        <dbReference type="ARBA" id="ARBA00022723"/>
    </source>
</evidence>
<keyword evidence="1" id="KW-0479">Metal-binding</keyword>
<dbReference type="GO" id="GO:0046872">
    <property type="term" value="F:metal ion binding"/>
    <property type="evidence" value="ECO:0007669"/>
    <property type="project" value="UniProtKB-KW"/>
</dbReference>
<dbReference type="InterPro" id="IPR050582">
    <property type="entry name" value="HAD-like_SerB"/>
</dbReference>